<comment type="caution">
    <text evidence="2">The sequence shown here is derived from an EMBL/GenBank/DDBJ whole genome shotgun (WGS) entry which is preliminary data.</text>
</comment>
<organism evidence="2 3">
    <name type="scientific">Nannochloropsis salina CCMP1776</name>
    <dbReference type="NCBI Taxonomy" id="1027361"/>
    <lineage>
        <taxon>Eukaryota</taxon>
        <taxon>Sar</taxon>
        <taxon>Stramenopiles</taxon>
        <taxon>Ochrophyta</taxon>
        <taxon>Eustigmatophyceae</taxon>
        <taxon>Eustigmatales</taxon>
        <taxon>Monodopsidaceae</taxon>
        <taxon>Microchloropsis</taxon>
        <taxon>Microchloropsis salina</taxon>
    </lineage>
</organism>
<gene>
    <name evidence="2" type="ORF">NSK_006375</name>
</gene>
<feature type="region of interest" description="Disordered" evidence="1">
    <location>
        <begin position="144"/>
        <end position="166"/>
    </location>
</feature>
<dbReference type="EMBL" id="SDOX01000118">
    <property type="protein sequence ID" value="TFJ82255.1"/>
    <property type="molecule type" value="Genomic_DNA"/>
</dbReference>
<dbReference type="Proteomes" id="UP000355283">
    <property type="component" value="Unassembled WGS sequence"/>
</dbReference>
<accession>A0A4D9CXX7</accession>
<keyword evidence="3" id="KW-1185">Reference proteome</keyword>
<evidence type="ECO:0000256" key="1">
    <source>
        <dbReference type="SAM" id="MobiDB-lite"/>
    </source>
</evidence>
<feature type="region of interest" description="Disordered" evidence="1">
    <location>
        <begin position="62"/>
        <end position="87"/>
    </location>
</feature>
<protein>
    <submittedName>
        <fullName evidence="2">Uncharacterized protein</fullName>
    </submittedName>
</protein>
<evidence type="ECO:0000313" key="3">
    <source>
        <dbReference type="Proteomes" id="UP000355283"/>
    </source>
</evidence>
<dbReference type="AlphaFoldDB" id="A0A4D9CXX7"/>
<reference evidence="2 3" key="1">
    <citation type="submission" date="2019-01" db="EMBL/GenBank/DDBJ databases">
        <title>Nuclear Genome Assembly of the Microalgal Biofuel strain Nannochloropsis salina CCMP1776.</title>
        <authorList>
            <person name="Hovde B."/>
        </authorList>
    </citation>
    <scope>NUCLEOTIDE SEQUENCE [LARGE SCALE GENOMIC DNA]</scope>
    <source>
        <strain evidence="2 3">CCMP1776</strain>
    </source>
</reference>
<feature type="compositionally biased region" description="Basic and acidic residues" evidence="1">
    <location>
        <begin position="155"/>
        <end position="166"/>
    </location>
</feature>
<name>A0A4D9CXX7_9STRA</name>
<proteinExistence type="predicted"/>
<sequence>MWQQDPQKVNVFPPYLLEMHALPILVGGKEHEGPWPWRWWVVFAWGGPRRSGRRFRDRWARTETARVSSPALGGREGGREGGTEGVSSCSSLSLRLRKGTASLREEVWIRTREEEEEGGVGTRVGEEVGGMANPGMVGEAVTREAHGGAQGGTRTRPEKIEVTPFC</sequence>
<evidence type="ECO:0000313" key="2">
    <source>
        <dbReference type="EMBL" id="TFJ82255.1"/>
    </source>
</evidence>